<dbReference type="Proteomes" id="UP001254165">
    <property type="component" value="Unassembled WGS sequence"/>
</dbReference>
<evidence type="ECO:0000313" key="7">
    <source>
        <dbReference type="EMBL" id="MDT8897960.1"/>
    </source>
</evidence>
<comment type="cofactor">
    <cofactor evidence="5">
        <name>Mg(2+)</name>
        <dbReference type="ChEBI" id="CHEBI:18420"/>
    </cofactor>
    <text evidence="5">Binds 1 Mg(2+) ion per subunit.</text>
</comment>
<gene>
    <name evidence="7" type="ORF">QYE77_06735</name>
</gene>
<organism evidence="7 8">
    <name type="scientific">Thermanaerothrix solaris</name>
    <dbReference type="NCBI Taxonomy" id="3058434"/>
    <lineage>
        <taxon>Bacteria</taxon>
        <taxon>Bacillati</taxon>
        <taxon>Chloroflexota</taxon>
        <taxon>Anaerolineae</taxon>
        <taxon>Anaerolineales</taxon>
        <taxon>Anaerolineaceae</taxon>
        <taxon>Thermanaerothrix</taxon>
    </lineage>
</organism>
<dbReference type="PANTHER" id="PTHR48080">
    <property type="entry name" value="D-GALACTONATE DEHYDRATASE-RELATED"/>
    <property type="match status" value="1"/>
</dbReference>
<dbReference type="Gene3D" id="3.30.390.10">
    <property type="entry name" value="Enolase-like, N-terminal domain"/>
    <property type="match status" value="1"/>
</dbReference>
<dbReference type="SUPFAM" id="SSF54826">
    <property type="entry name" value="Enolase N-terminal domain-like"/>
    <property type="match status" value="1"/>
</dbReference>
<dbReference type="InterPro" id="IPR036849">
    <property type="entry name" value="Enolase-like_C_sf"/>
</dbReference>
<evidence type="ECO:0000259" key="6">
    <source>
        <dbReference type="SMART" id="SM00922"/>
    </source>
</evidence>
<evidence type="ECO:0000256" key="1">
    <source>
        <dbReference type="ARBA" id="ARBA00008031"/>
    </source>
</evidence>
<dbReference type="PROSITE" id="PS00909">
    <property type="entry name" value="MR_MLE_2"/>
    <property type="match status" value="1"/>
</dbReference>
<protein>
    <recommendedName>
        <fullName evidence="5">Dipeptide epimerase</fullName>
        <ecNumber evidence="5">5.1.1.-</ecNumber>
    </recommendedName>
</protein>
<dbReference type="InterPro" id="IPR029017">
    <property type="entry name" value="Enolase-like_N"/>
</dbReference>
<dbReference type="SUPFAM" id="SSF51604">
    <property type="entry name" value="Enolase C-terminal domain-like"/>
    <property type="match status" value="1"/>
</dbReference>
<dbReference type="SFLD" id="SFLDF00009">
    <property type="entry name" value="o-succinylbenzoate_synthase"/>
    <property type="match status" value="1"/>
</dbReference>
<dbReference type="SFLD" id="SFLDG00180">
    <property type="entry name" value="muconate_cycloisomerase"/>
    <property type="match status" value="1"/>
</dbReference>
<evidence type="ECO:0000256" key="4">
    <source>
        <dbReference type="ARBA" id="ARBA00023235"/>
    </source>
</evidence>
<feature type="domain" description="Mandelate racemase/muconate lactonizing enzyme C-terminal" evidence="6">
    <location>
        <begin position="135"/>
        <end position="226"/>
    </location>
</feature>
<dbReference type="Pfam" id="PF13378">
    <property type="entry name" value="MR_MLE_C"/>
    <property type="match status" value="1"/>
</dbReference>
<proteinExistence type="inferred from homology"/>
<keyword evidence="4 5" id="KW-0413">Isomerase</keyword>
<evidence type="ECO:0000256" key="5">
    <source>
        <dbReference type="RuleBase" id="RU366006"/>
    </source>
</evidence>
<dbReference type="CDD" id="cd03319">
    <property type="entry name" value="L-Ala-DL-Glu_epimerase"/>
    <property type="match status" value="1"/>
</dbReference>
<dbReference type="InterPro" id="IPR029065">
    <property type="entry name" value="Enolase_C-like"/>
</dbReference>
<keyword evidence="3 5" id="KW-0460">Magnesium</keyword>
<dbReference type="EC" id="5.1.1.-" evidence="5"/>
<sequence>MATPSILHWQRLTLVLRHPFRLSYGVSETRHTYWLRLEDDLGWGEATLPPYYGVDLNTFEAFWEQRARGGLYLPQSLEEVPAWVGDEGPAAARCALEMVALDYLARQAGQPLYRWLDLPAPPRLPTSVTIAIDTPDAMADMAWRMRAYPVLKLKLGSPEDLACLEAVRSARPDAEIRVDANAGWTPDEAKTYLPRLEALGIAMIEQPLPKAAIAEMGQLQAMTHIPIVADESLQTYADVEALAAAGVRGVNVKLMKTGGVLNALRIIRRARELGLNILLGCMIETSLGTTAMAHLAALADWLDLDAPLLIANDPFEGLVYDAEGRIHVPERPGIGVILRQEVEHG</sequence>
<evidence type="ECO:0000256" key="3">
    <source>
        <dbReference type="ARBA" id="ARBA00022842"/>
    </source>
</evidence>
<dbReference type="InterPro" id="IPR034603">
    <property type="entry name" value="Dipeptide_epimerase"/>
</dbReference>
<dbReference type="RefSeq" id="WP_315624610.1">
    <property type="nucleotide sequence ID" value="NZ_JAUHMF010000001.1"/>
</dbReference>
<dbReference type="Gene3D" id="3.20.20.120">
    <property type="entry name" value="Enolase-like C-terminal domain"/>
    <property type="match status" value="1"/>
</dbReference>
<dbReference type="SMART" id="SM00922">
    <property type="entry name" value="MR_MLE"/>
    <property type="match status" value="1"/>
</dbReference>
<comment type="similarity">
    <text evidence="1 5">Belongs to the mandelate racemase/muconate lactonizing enzyme family.</text>
</comment>
<dbReference type="InterPro" id="IPR034593">
    <property type="entry name" value="DgoD-like"/>
</dbReference>
<dbReference type="SFLD" id="SFLDS00001">
    <property type="entry name" value="Enolase"/>
    <property type="match status" value="1"/>
</dbReference>
<keyword evidence="2 5" id="KW-0479">Metal-binding</keyword>
<accession>A0ABU3NM83</accession>
<dbReference type="PANTHER" id="PTHR48080:SF3">
    <property type="entry name" value="ENOLASE SUPERFAMILY MEMBER DDB_G0284701"/>
    <property type="match status" value="1"/>
</dbReference>
<dbReference type="InterPro" id="IPR013342">
    <property type="entry name" value="Mandelate_racemase_C"/>
</dbReference>
<reference evidence="7 8" key="1">
    <citation type="submission" date="2023-07" db="EMBL/GenBank/DDBJ databases">
        <title>Novel species of Thermanaerothrix with wide hydrolytic capabilities.</title>
        <authorList>
            <person name="Zayulina K.S."/>
            <person name="Podosokorskaya O.A."/>
            <person name="Elcheninov A.G."/>
        </authorList>
    </citation>
    <scope>NUCLEOTIDE SEQUENCE [LARGE SCALE GENOMIC DNA]</scope>
    <source>
        <strain evidence="7 8">4228-RoL</strain>
    </source>
</reference>
<comment type="caution">
    <text evidence="7">The sequence shown here is derived from an EMBL/GenBank/DDBJ whole genome shotgun (WGS) entry which is preliminary data.</text>
</comment>
<dbReference type="EMBL" id="JAUHMF010000001">
    <property type="protein sequence ID" value="MDT8897960.1"/>
    <property type="molecule type" value="Genomic_DNA"/>
</dbReference>
<keyword evidence="8" id="KW-1185">Reference proteome</keyword>
<dbReference type="InterPro" id="IPR018110">
    <property type="entry name" value="Mandel_Rmase/mucon_lact_enz_CS"/>
</dbReference>
<evidence type="ECO:0000256" key="2">
    <source>
        <dbReference type="ARBA" id="ARBA00022723"/>
    </source>
</evidence>
<evidence type="ECO:0000313" key="8">
    <source>
        <dbReference type="Proteomes" id="UP001254165"/>
    </source>
</evidence>
<name>A0ABU3NM83_9CHLR</name>